<dbReference type="EMBL" id="JAJCJQ010000049">
    <property type="protein sequence ID" value="MCB6962336.1"/>
    <property type="molecule type" value="Genomic_DNA"/>
</dbReference>
<dbReference type="RefSeq" id="WP_118142309.1">
    <property type="nucleotide sequence ID" value="NZ_JAJCJQ010000049.1"/>
</dbReference>
<dbReference type="EMBL" id="QSKY01000056">
    <property type="protein sequence ID" value="RHE98309.1"/>
    <property type="molecule type" value="Genomic_DNA"/>
</dbReference>
<accession>A0A395V0Y9</accession>
<sequence>MNKKYTLPNDLIVLISGVPGVGKTTISYELLKEHEEFRLVEETDIIREILRGYNEYLENIHDTPLNDVIYEHDIFLSYDMAKHQCRIMKNSIINIIQRQQRKGIPTIINGVHIIPEELYLNIKSPNILFINLYVDSEAALWKRLKIRDPQKYKPDRIPLLYKTNTDLNNSLYHIPGNLYNVYSIDVSNMTVTDTLSTIDKIFYDIYKIS</sequence>
<proteinExistence type="predicted"/>
<organism evidence="2 4">
    <name type="scientific">Agathobacter rectalis</name>
    <dbReference type="NCBI Taxonomy" id="39491"/>
    <lineage>
        <taxon>Bacteria</taxon>
        <taxon>Bacillati</taxon>
        <taxon>Bacillota</taxon>
        <taxon>Clostridia</taxon>
        <taxon>Lachnospirales</taxon>
        <taxon>Lachnospiraceae</taxon>
        <taxon>Agathobacter</taxon>
    </lineage>
</organism>
<name>A0A395V0Y9_9FIRM</name>
<reference evidence="1" key="2">
    <citation type="submission" date="2021-10" db="EMBL/GenBank/DDBJ databases">
        <title>Collection of gut derived symbiotic bacterial strains cultured from healthy donors.</title>
        <authorList>
            <person name="Lin H."/>
            <person name="Littmann E."/>
            <person name="Kohout C."/>
            <person name="Pamer E.G."/>
        </authorList>
    </citation>
    <scope>NUCLEOTIDE SEQUENCE</scope>
    <source>
        <strain evidence="1">DFI.7.28A</strain>
    </source>
</reference>
<dbReference type="SUPFAM" id="SSF52540">
    <property type="entry name" value="P-loop containing nucleoside triphosphate hydrolases"/>
    <property type="match status" value="1"/>
</dbReference>
<evidence type="ECO:0000313" key="5">
    <source>
        <dbReference type="Proteomes" id="UP000283501"/>
    </source>
</evidence>
<evidence type="ECO:0000313" key="4">
    <source>
        <dbReference type="Proteomes" id="UP000266066"/>
    </source>
</evidence>
<dbReference type="Proteomes" id="UP001197741">
    <property type="component" value="Unassembled WGS sequence"/>
</dbReference>
<dbReference type="AlphaFoldDB" id="A0A395V0Y9"/>
<dbReference type="Proteomes" id="UP000283501">
    <property type="component" value="Unassembled WGS sequence"/>
</dbReference>
<protein>
    <submittedName>
        <fullName evidence="1">AAA family ATPase</fullName>
    </submittedName>
</protein>
<dbReference type="Gene3D" id="3.40.50.300">
    <property type="entry name" value="P-loop containing nucleotide triphosphate hydrolases"/>
    <property type="match status" value="1"/>
</dbReference>
<comment type="caution">
    <text evidence="2">The sequence shown here is derived from an EMBL/GenBank/DDBJ whole genome shotgun (WGS) entry which is preliminary data.</text>
</comment>
<reference evidence="4 5" key="1">
    <citation type="submission" date="2018-08" db="EMBL/GenBank/DDBJ databases">
        <title>A genome reference for cultivated species of the human gut microbiota.</title>
        <authorList>
            <person name="Zou Y."/>
            <person name="Xue W."/>
            <person name="Luo G."/>
        </authorList>
    </citation>
    <scope>NUCLEOTIDE SEQUENCE [LARGE SCALE GENOMIC DNA]</scope>
    <source>
        <strain evidence="2 4">AF25-15</strain>
        <strain evidence="3 5">AM26-2LB</strain>
    </source>
</reference>
<evidence type="ECO:0000313" key="2">
    <source>
        <dbReference type="EMBL" id="RGR53331.1"/>
    </source>
</evidence>
<dbReference type="Pfam" id="PF13238">
    <property type="entry name" value="AAA_18"/>
    <property type="match status" value="1"/>
</dbReference>
<dbReference type="InterPro" id="IPR027417">
    <property type="entry name" value="P-loop_NTPase"/>
</dbReference>
<dbReference type="EMBL" id="QRUJ01000013">
    <property type="protein sequence ID" value="RGR53331.1"/>
    <property type="molecule type" value="Genomic_DNA"/>
</dbReference>
<dbReference type="Proteomes" id="UP000266066">
    <property type="component" value="Unassembled WGS sequence"/>
</dbReference>
<gene>
    <name evidence="3" type="ORF">DW703_17110</name>
    <name evidence="2" type="ORF">DWY38_11565</name>
    <name evidence="1" type="ORF">LIZ82_15805</name>
</gene>
<evidence type="ECO:0000313" key="1">
    <source>
        <dbReference type="EMBL" id="MCB6962336.1"/>
    </source>
</evidence>
<evidence type="ECO:0000313" key="3">
    <source>
        <dbReference type="EMBL" id="RHE98309.1"/>
    </source>
</evidence>